<dbReference type="PANTHER" id="PTHR24243:SF230">
    <property type="entry name" value="G-PROTEIN COUPLED RECEPTORS FAMILY 1 PROFILE DOMAIN-CONTAINING PROTEIN"/>
    <property type="match status" value="1"/>
</dbReference>
<evidence type="ECO:0000256" key="5">
    <source>
        <dbReference type="ARBA" id="ARBA00023136"/>
    </source>
</evidence>
<dbReference type="Proteomes" id="UP000663852">
    <property type="component" value="Unassembled WGS sequence"/>
</dbReference>
<evidence type="ECO:0000256" key="7">
    <source>
        <dbReference type="ARBA" id="ARBA00023224"/>
    </source>
</evidence>
<protein>
    <recommendedName>
        <fullName evidence="9">G-protein coupled receptors family 1 profile domain-containing protein</fullName>
    </recommendedName>
</protein>
<dbReference type="PANTHER" id="PTHR24243">
    <property type="entry name" value="G-PROTEIN COUPLED RECEPTOR"/>
    <property type="match status" value="1"/>
</dbReference>
<evidence type="ECO:0000256" key="4">
    <source>
        <dbReference type="ARBA" id="ARBA00023040"/>
    </source>
</evidence>
<evidence type="ECO:0000313" key="12">
    <source>
        <dbReference type="Proteomes" id="UP000663828"/>
    </source>
</evidence>
<accession>A0A815PKW9</accession>
<dbReference type="SUPFAM" id="SSF81321">
    <property type="entry name" value="Family A G protein-coupled receptor-like"/>
    <property type="match status" value="1"/>
</dbReference>
<keyword evidence="12" id="KW-1185">Reference proteome</keyword>
<dbReference type="Gene3D" id="1.20.1070.10">
    <property type="entry name" value="Rhodopsin 7-helix transmembrane proteins"/>
    <property type="match status" value="1"/>
</dbReference>
<feature type="transmembrane region" description="Helical" evidence="8">
    <location>
        <begin position="227"/>
        <end position="248"/>
    </location>
</feature>
<evidence type="ECO:0000313" key="13">
    <source>
        <dbReference type="Proteomes" id="UP000663852"/>
    </source>
</evidence>
<feature type="transmembrane region" description="Helical" evidence="8">
    <location>
        <begin position="48"/>
        <end position="69"/>
    </location>
</feature>
<evidence type="ECO:0000256" key="3">
    <source>
        <dbReference type="ARBA" id="ARBA00022989"/>
    </source>
</evidence>
<keyword evidence="3 8" id="KW-1133">Transmembrane helix</keyword>
<organism evidence="11 13">
    <name type="scientific">Adineta ricciae</name>
    <name type="common">Rotifer</name>
    <dbReference type="NCBI Taxonomy" id="249248"/>
    <lineage>
        <taxon>Eukaryota</taxon>
        <taxon>Metazoa</taxon>
        <taxon>Spiralia</taxon>
        <taxon>Gnathifera</taxon>
        <taxon>Rotifera</taxon>
        <taxon>Eurotatoria</taxon>
        <taxon>Bdelloidea</taxon>
        <taxon>Adinetida</taxon>
        <taxon>Adinetidae</taxon>
        <taxon>Adineta</taxon>
    </lineage>
</organism>
<dbReference type="EMBL" id="CAJNOR010003210">
    <property type="protein sequence ID" value="CAF1389930.1"/>
    <property type="molecule type" value="Genomic_DNA"/>
</dbReference>
<feature type="transmembrane region" description="Helical" evidence="8">
    <location>
        <begin position="134"/>
        <end position="155"/>
    </location>
</feature>
<proteinExistence type="predicted"/>
<dbReference type="GO" id="GO:0004930">
    <property type="term" value="F:G protein-coupled receptor activity"/>
    <property type="evidence" value="ECO:0007669"/>
    <property type="project" value="UniProtKB-KW"/>
</dbReference>
<reference evidence="11" key="1">
    <citation type="submission" date="2021-02" db="EMBL/GenBank/DDBJ databases">
        <authorList>
            <person name="Nowell W R."/>
        </authorList>
    </citation>
    <scope>NUCLEOTIDE SEQUENCE</scope>
</reference>
<comment type="caution">
    <text evidence="11">The sequence shown here is derived from an EMBL/GenBank/DDBJ whole genome shotgun (WGS) entry which is preliminary data.</text>
</comment>
<dbReference type="PROSITE" id="PS50262">
    <property type="entry name" value="G_PROTEIN_RECEP_F1_2"/>
    <property type="match status" value="1"/>
</dbReference>
<feature type="domain" description="G-protein coupled receptors family 1 profile" evidence="9">
    <location>
        <begin position="1"/>
        <end position="247"/>
    </location>
</feature>
<evidence type="ECO:0000259" key="9">
    <source>
        <dbReference type="PROSITE" id="PS50262"/>
    </source>
</evidence>
<dbReference type="Proteomes" id="UP000663828">
    <property type="component" value="Unassembled WGS sequence"/>
</dbReference>
<dbReference type="InterPro" id="IPR017452">
    <property type="entry name" value="GPCR_Rhodpsn_7TM"/>
</dbReference>
<name>A0A815PKW9_ADIRI</name>
<comment type="subcellular location">
    <subcellularLocation>
        <location evidence="1">Membrane</location>
        <topology evidence="1">Multi-pass membrane protein</topology>
    </subcellularLocation>
</comment>
<dbReference type="EMBL" id="CAJNOJ010000444">
    <property type="protein sequence ID" value="CAF1450663.1"/>
    <property type="molecule type" value="Genomic_DNA"/>
</dbReference>
<evidence type="ECO:0000313" key="10">
    <source>
        <dbReference type="EMBL" id="CAF1389930.1"/>
    </source>
</evidence>
<keyword evidence="6" id="KW-0675">Receptor</keyword>
<evidence type="ECO:0000256" key="1">
    <source>
        <dbReference type="ARBA" id="ARBA00004141"/>
    </source>
</evidence>
<evidence type="ECO:0000313" key="11">
    <source>
        <dbReference type="EMBL" id="CAF1450663.1"/>
    </source>
</evidence>
<feature type="transmembrane region" description="Helical" evidence="8">
    <location>
        <begin position="7"/>
        <end position="28"/>
    </location>
</feature>
<keyword evidence="2 8" id="KW-0812">Transmembrane</keyword>
<feature type="transmembrane region" description="Helical" evidence="8">
    <location>
        <begin position="192"/>
        <end position="215"/>
    </location>
</feature>
<evidence type="ECO:0000256" key="2">
    <source>
        <dbReference type="ARBA" id="ARBA00022692"/>
    </source>
</evidence>
<sequence length="274" mass="32404">MRKNPFSIYLIAFNISNLCYIWLSLFPLFFNQILNINPTTYNLSYCRFYYYLSYILNMLCPSFLILASIDRVLISSPNALTRQKSTRRLAFILLILVTFLWFIYYCQYLFRINMNILVGPIPICYFDLGDYSLYVNYSAIVLGLIPPILLSICALKTFQNLHRDRFLEGNENQNRQITQNNRQLIRMLFVEILIDVVCTIIQPIVLSYLFTTIYVVKSSQQRNIESFILNVSNFLSYVPNCTSFYCNISCSKKFRKRLMTTFRKTNEVRTLQEN</sequence>
<gene>
    <name evidence="11" type="ORF">EDS130_LOCUS39496</name>
    <name evidence="10" type="ORF">XAT740_LOCUS33547</name>
</gene>
<evidence type="ECO:0000256" key="8">
    <source>
        <dbReference type="SAM" id="Phobius"/>
    </source>
</evidence>
<keyword evidence="7" id="KW-0807">Transducer</keyword>
<evidence type="ECO:0000256" key="6">
    <source>
        <dbReference type="ARBA" id="ARBA00023170"/>
    </source>
</evidence>
<dbReference type="OrthoDB" id="10346578at2759"/>
<dbReference type="GO" id="GO:0005886">
    <property type="term" value="C:plasma membrane"/>
    <property type="evidence" value="ECO:0007669"/>
    <property type="project" value="TreeGrafter"/>
</dbReference>
<dbReference type="AlphaFoldDB" id="A0A815PKW9"/>
<keyword evidence="5 8" id="KW-0472">Membrane</keyword>
<feature type="transmembrane region" description="Helical" evidence="8">
    <location>
        <begin position="89"/>
        <end position="110"/>
    </location>
</feature>
<keyword evidence="4" id="KW-0297">G-protein coupled receptor</keyword>